<evidence type="ECO:0000313" key="1">
    <source>
        <dbReference type="EMBL" id="MFD1218119.1"/>
    </source>
</evidence>
<dbReference type="RefSeq" id="WP_268932695.1">
    <property type="nucleotide sequence ID" value="NZ_CP087715.1"/>
</dbReference>
<name>A0ABW3UF80_9GAMM</name>
<proteinExistence type="predicted"/>
<accession>A0ABW3UF80</accession>
<dbReference type="Proteomes" id="UP001597264">
    <property type="component" value="Unassembled WGS sequence"/>
</dbReference>
<gene>
    <name evidence="1" type="ORF">ACFQ2X_16080</name>
</gene>
<dbReference type="EMBL" id="JBHTLR010000023">
    <property type="protein sequence ID" value="MFD1218119.1"/>
    <property type="molecule type" value="Genomic_DNA"/>
</dbReference>
<sequence>MKADVTGCCSYGGSLKGVGIKELIKSSDIWDSETLPTYRERE</sequence>
<evidence type="ECO:0000313" key="2">
    <source>
        <dbReference type="Proteomes" id="UP001597264"/>
    </source>
</evidence>
<reference evidence="2" key="1">
    <citation type="journal article" date="2019" name="Int. J. Syst. Evol. Microbiol.">
        <title>The Global Catalogue of Microorganisms (GCM) 10K type strain sequencing project: providing services to taxonomists for standard genome sequencing and annotation.</title>
        <authorList>
            <consortium name="The Broad Institute Genomics Platform"/>
            <consortium name="The Broad Institute Genome Sequencing Center for Infectious Disease"/>
            <person name="Wu L."/>
            <person name="Ma J."/>
        </authorList>
    </citation>
    <scope>NUCLEOTIDE SEQUENCE [LARGE SCALE GENOMIC DNA]</scope>
    <source>
        <strain evidence="2">CCUG 54356</strain>
    </source>
</reference>
<protein>
    <submittedName>
        <fullName evidence="1">Uncharacterized protein</fullName>
    </submittedName>
</protein>
<keyword evidence="2" id="KW-1185">Reference proteome</keyword>
<organism evidence="1 2">
    <name type="scientific">Microbulbifer celer</name>
    <dbReference type="NCBI Taxonomy" id="435905"/>
    <lineage>
        <taxon>Bacteria</taxon>
        <taxon>Pseudomonadati</taxon>
        <taxon>Pseudomonadota</taxon>
        <taxon>Gammaproteobacteria</taxon>
        <taxon>Cellvibrionales</taxon>
        <taxon>Microbulbiferaceae</taxon>
        <taxon>Microbulbifer</taxon>
    </lineage>
</organism>
<comment type="caution">
    <text evidence="1">The sequence shown here is derived from an EMBL/GenBank/DDBJ whole genome shotgun (WGS) entry which is preliminary data.</text>
</comment>